<dbReference type="Proteomes" id="UP000199420">
    <property type="component" value="Unassembled WGS sequence"/>
</dbReference>
<dbReference type="EMBL" id="FNYC01000005">
    <property type="protein sequence ID" value="SEJ20725.1"/>
    <property type="molecule type" value="Genomic_DNA"/>
</dbReference>
<reference evidence="1 2" key="1">
    <citation type="submission" date="2016-10" db="EMBL/GenBank/DDBJ databases">
        <authorList>
            <person name="de Groot N.N."/>
        </authorList>
    </citation>
    <scope>NUCLEOTIDE SEQUENCE [LARGE SCALE GENOMIC DNA]</scope>
    <source>
        <strain evidence="1 2">DSM 26515</strain>
    </source>
</reference>
<gene>
    <name evidence="1" type="ORF">SAMN04487997_2719</name>
</gene>
<keyword evidence="2" id="KW-1185">Reference proteome</keyword>
<evidence type="ECO:0000313" key="1">
    <source>
        <dbReference type="EMBL" id="SEJ20725.1"/>
    </source>
</evidence>
<evidence type="ECO:0000313" key="2">
    <source>
        <dbReference type="Proteomes" id="UP000199420"/>
    </source>
</evidence>
<dbReference type="AlphaFoldDB" id="A0A1H6X871"/>
<sequence>MNLLHALPLLRLWRRLAARRRPAPTAFTVTVPAPLASAEVIELRRPVPHTLPPPPLPHVVNG</sequence>
<accession>A0A1H6X871</accession>
<dbReference type="STRING" id="529704.SAMN02927913_2696"/>
<protein>
    <submittedName>
        <fullName evidence="1">Uncharacterized protein</fullName>
    </submittedName>
</protein>
<name>A0A1H6X871_9GAMM</name>
<proteinExistence type="predicted"/>
<organism evidence="1 2">
    <name type="scientific">Frateuria terrea</name>
    <dbReference type="NCBI Taxonomy" id="529704"/>
    <lineage>
        <taxon>Bacteria</taxon>
        <taxon>Pseudomonadati</taxon>
        <taxon>Pseudomonadota</taxon>
        <taxon>Gammaproteobacteria</taxon>
        <taxon>Lysobacterales</taxon>
        <taxon>Rhodanobacteraceae</taxon>
        <taxon>Frateuria</taxon>
    </lineage>
</organism>